<gene>
    <name evidence="4" type="primary">rplJ_15</name>
    <name evidence="4" type="ORF">GALL_441240</name>
</gene>
<protein>
    <submittedName>
        <fullName evidence="4">50S ribosomal protein L10</fullName>
    </submittedName>
</protein>
<dbReference type="EMBL" id="MLJW01002583">
    <property type="protein sequence ID" value="OIQ74228.1"/>
    <property type="molecule type" value="Genomic_DNA"/>
</dbReference>
<comment type="similarity">
    <text evidence="1">Belongs to the universal ribosomal protein uL10 family.</text>
</comment>
<keyword evidence="3" id="KW-0687">Ribonucleoprotein</keyword>
<dbReference type="GO" id="GO:0005840">
    <property type="term" value="C:ribosome"/>
    <property type="evidence" value="ECO:0007669"/>
    <property type="project" value="UniProtKB-KW"/>
</dbReference>
<dbReference type="InterPro" id="IPR022973">
    <property type="entry name" value="Ribosomal_uL10_bac"/>
</dbReference>
<dbReference type="SUPFAM" id="SSF160369">
    <property type="entry name" value="Ribosomal protein L10-like"/>
    <property type="match status" value="1"/>
</dbReference>
<dbReference type="InterPro" id="IPR043141">
    <property type="entry name" value="Ribosomal_uL10-like_sf"/>
</dbReference>
<dbReference type="CDD" id="cd05797">
    <property type="entry name" value="Ribosomal_L10"/>
    <property type="match status" value="1"/>
</dbReference>
<dbReference type="HAMAP" id="MF_00362">
    <property type="entry name" value="Ribosomal_uL10"/>
    <property type="match status" value="1"/>
</dbReference>
<evidence type="ECO:0000256" key="3">
    <source>
        <dbReference type="ARBA" id="ARBA00023274"/>
    </source>
</evidence>
<dbReference type="Pfam" id="PF00466">
    <property type="entry name" value="Ribosomal_L10"/>
    <property type="match status" value="1"/>
</dbReference>
<accession>A0A1J5Q2X3</accession>
<organism evidence="4">
    <name type="scientific">mine drainage metagenome</name>
    <dbReference type="NCBI Taxonomy" id="410659"/>
    <lineage>
        <taxon>unclassified sequences</taxon>
        <taxon>metagenomes</taxon>
        <taxon>ecological metagenomes</taxon>
    </lineage>
</organism>
<evidence type="ECO:0000256" key="1">
    <source>
        <dbReference type="ARBA" id="ARBA00008889"/>
    </source>
</evidence>
<dbReference type="Gene3D" id="3.30.70.1730">
    <property type="match status" value="1"/>
</dbReference>
<dbReference type="GO" id="GO:1990904">
    <property type="term" value="C:ribonucleoprotein complex"/>
    <property type="evidence" value="ECO:0007669"/>
    <property type="project" value="UniProtKB-KW"/>
</dbReference>
<proteinExistence type="inferred from homology"/>
<dbReference type="NCBIfam" id="NF000955">
    <property type="entry name" value="PRK00099.1-1"/>
    <property type="match status" value="1"/>
</dbReference>
<sequence>MANPLDDRSGNGLAGVCSHSRGRFIQALWAFGAWQFLQESILSLNRSEKQASVEEISALATKAQSLVLAEYRGIAVGEMTKLRKQARENGVHLQVFKNTLAKRAVMGTPCESAAGEMTGPLLYGFSEDAVAAARVINDFAKTNDKMVIRAGVVNGKALDAAGVKTLASIPPRDVLLARLLGVMQAPVSGFAVALGQLAKKRETETA</sequence>
<reference evidence="4" key="1">
    <citation type="submission" date="2016-10" db="EMBL/GenBank/DDBJ databases">
        <title>Sequence of Gallionella enrichment culture.</title>
        <authorList>
            <person name="Poehlein A."/>
            <person name="Muehling M."/>
            <person name="Daniel R."/>
        </authorList>
    </citation>
    <scope>NUCLEOTIDE SEQUENCE</scope>
</reference>
<keyword evidence="2 4" id="KW-0689">Ribosomal protein</keyword>
<dbReference type="InterPro" id="IPR001790">
    <property type="entry name" value="Ribosomal_uL10"/>
</dbReference>
<name>A0A1J5Q2X3_9ZZZZ</name>
<dbReference type="InterPro" id="IPR047865">
    <property type="entry name" value="Ribosomal_uL10_bac_type"/>
</dbReference>
<dbReference type="Gene3D" id="6.10.250.290">
    <property type="match status" value="1"/>
</dbReference>
<evidence type="ECO:0000256" key="2">
    <source>
        <dbReference type="ARBA" id="ARBA00022980"/>
    </source>
</evidence>
<comment type="caution">
    <text evidence="4">The sequence shown here is derived from an EMBL/GenBank/DDBJ whole genome shotgun (WGS) entry which is preliminary data.</text>
</comment>
<evidence type="ECO:0000313" key="4">
    <source>
        <dbReference type="EMBL" id="OIQ74228.1"/>
    </source>
</evidence>
<dbReference type="AlphaFoldDB" id="A0A1J5Q2X3"/>
<dbReference type="PANTHER" id="PTHR11560">
    <property type="entry name" value="39S RIBOSOMAL PROTEIN L10, MITOCHONDRIAL"/>
    <property type="match status" value="1"/>
</dbReference>